<name>A0A517L8Z9_9PEZI</name>
<feature type="compositionally biased region" description="Basic residues" evidence="1">
    <location>
        <begin position="68"/>
        <end position="78"/>
    </location>
</feature>
<dbReference type="Proteomes" id="UP000316270">
    <property type="component" value="Chromosome 7"/>
</dbReference>
<keyword evidence="3" id="KW-1185">Reference proteome</keyword>
<reference evidence="2 3" key="1">
    <citation type="submission" date="2019-07" db="EMBL/GenBank/DDBJ databases">
        <title>Finished genome of Venturia effusa.</title>
        <authorList>
            <person name="Young C.A."/>
            <person name="Cox M.P."/>
            <person name="Ganley A.R.D."/>
            <person name="David W.J."/>
        </authorList>
    </citation>
    <scope>NUCLEOTIDE SEQUENCE [LARGE SCALE GENOMIC DNA]</scope>
    <source>
        <strain evidence="3">albino</strain>
    </source>
</reference>
<feature type="compositionally biased region" description="Polar residues" evidence="1">
    <location>
        <begin position="127"/>
        <end position="142"/>
    </location>
</feature>
<evidence type="ECO:0000313" key="3">
    <source>
        <dbReference type="Proteomes" id="UP000316270"/>
    </source>
</evidence>
<feature type="region of interest" description="Disordered" evidence="1">
    <location>
        <begin position="38"/>
        <end position="173"/>
    </location>
</feature>
<feature type="compositionally biased region" description="Basic residues" evidence="1">
    <location>
        <begin position="38"/>
        <end position="47"/>
    </location>
</feature>
<protein>
    <submittedName>
        <fullName evidence="2">Uncharacterized protein</fullName>
    </submittedName>
</protein>
<feature type="compositionally biased region" description="Polar residues" evidence="1">
    <location>
        <begin position="79"/>
        <end position="111"/>
    </location>
</feature>
<accession>A0A517L8Z9</accession>
<evidence type="ECO:0000313" key="2">
    <source>
        <dbReference type="EMBL" id="QDS72099.1"/>
    </source>
</evidence>
<evidence type="ECO:0000256" key="1">
    <source>
        <dbReference type="SAM" id="MobiDB-lite"/>
    </source>
</evidence>
<dbReference type="EMBL" id="CP042191">
    <property type="protein sequence ID" value="QDS72099.1"/>
    <property type="molecule type" value="Genomic_DNA"/>
</dbReference>
<proteinExistence type="predicted"/>
<sequence length="246" mass="27757">MLSTALCHVLRFLAQLTSRNPRSDREKIRKGEQAAMRFSKHLNLKRKASPEGVEDRPDSVPSESPWRRILHPLKRKRQSTSTDEIPLQRQISGHSTVPSEHISRTSQSSSDMAAYYSAKPLPPVPTSGISSPKASTTNSKIWSSASSPPSSPPSPSPSQWTTTYTTPMTRPQEHERLILTPTSRYPVGIAGHLYEPEDCKKPEKKKRRSMARKISSKCLRGKPEIIRELSTSPPLPRRMDYRDCFM</sequence>
<organism evidence="2 3">
    <name type="scientific">Venturia effusa</name>
    <dbReference type="NCBI Taxonomy" id="50376"/>
    <lineage>
        <taxon>Eukaryota</taxon>
        <taxon>Fungi</taxon>
        <taxon>Dikarya</taxon>
        <taxon>Ascomycota</taxon>
        <taxon>Pezizomycotina</taxon>
        <taxon>Dothideomycetes</taxon>
        <taxon>Pleosporomycetidae</taxon>
        <taxon>Venturiales</taxon>
        <taxon>Venturiaceae</taxon>
        <taxon>Venturia</taxon>
    </lineage>
</organism>
<feature type="compositionally biased region" description="Low complexity" evidence="1">
    <location>
        <begin position="157"/>
        <end position="169"/>
    </location>
</feature>
<dbReference type="AlphaFoldDB" id="A0A517L8Z9"/>
<gene>
    <name evidence="2" type="ORF">FKW77_003461</name>
</gene>